<keyword evidence="1" id="KW-0472">Membrane</keyword>
<feature type="transmembrane region" description="Helical" evidence="1">
    <location>
        <begin position="320"/>
        <end position="339"/>
    </location>
</feature>
<feature type="transmembrane region" description="Helical" evidence="1">
    <location>
        <begin position="92"/>
        <end position="109"/>
    </location>
</feature>
<organism evidence="2">
    <name type="scientific">uncultured Paludibacter sp</name>
    <dbReference type="NCBI Taxonomy" id="497635"/>
    <lineage>
        <taxon>Bacteria</taxon>
        <taxon>Pseudomonadati</taxon>
        <taxon>Bacteroidota</taxon>
        <taxon>Bacteroidia</taxon>
        <taxon>Bacteroidales</taxon>
        <taxon>Paludibacteraceae</taxon>
        <taxon>Paludibacter</taxon>
        <taxon>environmental samples</taxon>
    </lineage>
</organism>
<feature type="transmembrane region" description="Helical" evidence="1">
    <location>
        <begin position="188"/>
        <end position="203"/>
    </location>
</feature>
<name>A0A653AFP4_9BACT</name>
<dbReference type="EMBL" id="UPXZ01000036">
    <property type="protein sequence ID" value="VBB46866.1"/>
    <property type="molecule type" value="Genomic_DNA"/>
</dbReference>
<dbReference type="NCBIfam" id="TIGR04370">
    <property type="entry name" value="glyco_rpt_poly"/>
    <property type="match status" value="1"/>
</dbReference>
<feature type="transmembrane region" description="Helical" evidence="1">
    <location>
        <begin position="52"/>
        <end position="71"/>
    </location>
</feature>
<sequence length="398" mass="46531">MIYAIIITSISLLLSLRTSKNIFAPATIVSALWLFCILAYNLYPHNLFHLRIQFYTGISIWVGVFTLSSLLTQSIFQKANNTENPNLSLRNLYVFITLISFPYVMWHIFNILKEAGLLNNIFLNLRSAAMGSVKGLEEGTSKNYFAPLWLVAYVIELLHYRKKQRLWILITLLLINLTWAFLIMSKMTFLNIFVSTFIILFFYRKIKTKTILISLGAVFIFFTYFQILRSREMELKDNKLKYDFFTLYVLGGMPAFETVKPRSSNYSGENTFRFFNAVTYKTGLKSQKPSSPILEFVNVGKNNDVFTNTYTTLYPYFKDFGFKGIFFFAIFVGFFYGYLYKKALKKDNPMVIIYSIFFTALLTQFMNETTFTTLSFLIQIIILSHLPYWMNKKIIKKN</sequence>
<keyword evidence="1" id="KW-1133">Transmembrane helix</keyword>
<feature type="transmembrane region" description="Helical" evidence="1">
    <location>
        <begin position="210"/>
        <end position="228"/>
    </location>
</feature>
<evidence type="ECO:0000256" key="1">
    <source>
        <dbReference type="SAM" id="Phobius"/>
    </source>
</evidence>
<evidence type="ECO:0000313" key="2">
    <source>
        <dbReference type="EMBL" id="VBB46866.1"/>
    </source>
</evidence>
<feature type="transmembrane region" description="Helical" evidence="1">
    <location>
        <begin position="373"/>
        <end position="390"/>
    </location>
</feature>
<proteinExistence type="predicted"/>
<evidence type="ECO:0008006" key="3">
    <source>
        <dbReference type="Google" id="ProtNLM"/>
    </source>
</evidence>
<feature type="transmembrane region" description="Helical" evidence="1">
    <location>
        <begin position="144"/>
        <end position="159"/>
    </location>
</feature>
<gene>
    <name evidence="2" type="ORF">TRIP_D410129</name>
</gene>
<keyword evidence="1" id="KW-0812">Transmembrane</keyword>
<reference evidence="2" key="1">
    <citation type="submission" date="2018-07" db="EMBL/GenBank/DDBJ databases">
        <authorList>
            <consortium name="Genoscope - CEA"/>
            <person name="William W."/>
        </authorList>
    </citation>
    <scope>NUCLEOTIDE SEQUENCE</scope>
    <source>
        <strain evidence="2">IK1</strain>
    </source>
</reference>
<dbReference type="AlphaFoldDB" id="A0A653AFP4"/>
<feature type="transmembrane region" description="Helical" evidence="1">
    <location>
        <begin position="166"/>
        <end position="182"/>
    </location>
</feature>
<accession>A0A653AFP4</accession>
<feature type="transmembrane region" description="Helical" evidence="1">
    <location>
        <begin position="351"/>
        <end position="367"/>
    </location>
</feature>
<protein>
    <recommendedName>
        <fullName evidence="3">Oligosaccharide repeat unit polymerase</fullName>
    </recommendedName>
</protein>
<feature type="transmembrane region" description="Helical" evidence="1">
    <location>
        <begin position="21"/>
        <end position="40"/>
    </location>
</feature>